<gene>
    <name evidence="1" type="ORF">GMRT_12411</name>
</gene>
<reference evidence="1 2" key="1">
    <citation type="submission" date="2019-05" db="EMBL/GenBank/DDBJ databases">
        <title>The compact genome of Giardia muris reveals important steps in the evolution of intestinal protozoan parasites.</title>
        <authorList>
            <person name="Xu F."/>
            <person name="Jimenez-Gonzalez A."/>
            <person name="Einarsson E."/>
            <person name="Astvaldsson A."/>
            <person name="Peirasmaki D."/>
            <person name="Eckmann L."/>
            <person name="Andersson J.O."/>
            <person name="Svard S.G."/>
            <person name="Jerlstrom-Hultqvist J."/>
        </authorList>
    </citation>
    <scope>NUCLEOTIDE SEQUENCE [LARGE SCALE GENOMIC DNA]</scope>
    <source>
        <strain evidence="1 2">Roberts-Thomson</strain>
    </source>
</reference>
<organism evidence="1 2">
    <name type="scientific">Giardia muris</name>
    <dbReference type="NCBI Taxonomy" id="5742"/>
    <lineage>
        <taxon>Eukaryota</taxon>
        <taxon>Metamonada</taxon>
        <taxon>Diplomonadida</taxon>
        <taxon>Hexamitidae</taxon>
        <taxon>Giardiinae</taxon>
        <taxon>Giardia</taxon>
    </lineage>
</organism>
<keyword evidence="2" id="KW-1185">Reference proteome</keyword>
<accession>A0A4Z1SN97</accession>
<evidence type="ECO:0000313" key="2">
    <source>
        <dbReference type="Proteomes" id="UP000315496"/>
    </source>
</evidence>
<dbReference type="AlphaFoldDB" id="A0A4Z1SN97"/>
<proteinExistence type="predicted"/>
<evidence type="ECO:0000313" key="1">
    <source>
        <dbReference type="EMBL" id="TNJ27232.1"/>
    </source>
</evidence>
<dbReference type="EMBL" id="VDLU01000004">
    <property type="protein sequence ID" value="TNJ27232.1"/>
    <property type="molecule type" value="Genomic_DNA"/>
</dbReference>
<dbReference type="Proteomes" id="UP000315496">
    <property type="component" value="Chromosome 4"/>
</dbReference>
<sequence>MNCCRQIQHEEACQDTIDQVGSILRDIEHQLRHLCYAGIFDEATDTIGHRQLFAASTGNDAALSRVSDASIHALVSVLRRAGCVSSLLGDDSAAPASLLLSASNGLVYFFTRLTARYGLVLVLAENPVDVADATTAFLEGRLRATLNRLVTHFAPP</sequence>
<name>A0A4Z1SN97_GIAMU</name>
<comment type="caution">
    <text evidence="1">The sequence shown here is derived from an EMBL/GenBank/DDBJ whole genome shotgun (WGS) entry which is preliminary data.</text>
</comment>
<protein>
    <submittedName>
        <fullName evidence="1">Uncharacterized protein</fullName>
    </submittedName>
</protein>
<dbReference type="VEuPathDB" id="GiardiaDB:GMRT_12411"/>